<reference evidence="3" key="1">
    <citation type="submission" date="2013-09" db="EMBL/GenBank/DDBJ databases">
        <title>The Genome Sequence of Anopheles maculatus species B.</title>
        <authorList>
            <consortium name="The Broad Institute Genomics Platform"/>
            <person name="Neafsey D.E."/>
            <person name="Besansky N."/>
            <person name="Howell P."/>
            <person name="Walton C."/>
            <person name="Young S.K."/>
            <person name="Zeng Q."/>
            <person name="Gargeya S."/>
            <person name="Fitzgerald M."/>
            <person name="Haas B."/>
            <person name="Abouelleil A."/>
            <person name="Allen A.W."/>
            <person name="Alvarado L."/>
            <person name="Arachchi H.M."/>
            <person name="Berlin A.M."/>
            <person name="Chapman S.B."/>
            <person name="Gainer-Dewar J."/>
            <person name="Goldberg J."/>
            <person name="Griggs A."/>
            <person name="Gujja S."/>
            <person name="Hansen M."/>
            <person name="Howarth C."/>
            <person name="Imamovic A."/>
            <person name="Ireland A."/>
            <person name="Larimer J."/>
            <person name="McCowan C."/>
            <person name="Murphy C."/>
            <person name="Pearson M."/>
            <person name="Poon T.W."/>
            <person name="Priest M."/>
            <person name="Roberts A."/>
            <person name="Saif S."/>
            <person name="Shea T."/>
            <person name="Sisk P."/>
            <person name="Sykes S."/>
            <person name="Wortman J."/>
            <person name="Nusbaum C."/>
            <person name="Birren B."/>
        </authorList>
    </citation>
    <scope>NUCLEOTIDE SEQUENCE [LARGE SCALE GENOMIC DNA]</scope>
    <source>
        <strain evidence="3">maculatus3</strain>
    </source>
</reference>
<feature type="region of interest" description="Disordered" evidence="1">
    <location>
        <begin position="250"/>
        <end position="274"/>
    </location>
</feature>
<dbReference type="Proteomes" id="UP000075901">
    <property type="component" value="Unassembled WGS sequence"/>
</dbReference>
<feature type="region of interest" description="Disordered" evidence="1">
    <location>
        <begin position="287"/>
        <end position="315"/>
    </location>
</feature>
<feature type="region of interest" description="Disordered" evidence="1">
    <location>
        <begin position="377"/>
        <end position="405"/>
    </location>
</feature>
<reference evidence="2" key="2">
    <citation type="submission" date="2020-05" db="UniProtKB">
        <authorList>
            <consortium name="EnsemblMetazoa"/>
        </authorList>
    </citation>
    <scope>IDENTIFICATION</scope>
    <source>
        <strain evidence="2">maculatus3</strain>
    </source>
</reference>
<dbReference type="VEuPathDB" id="VectorBase:AMAM001031"/>
<evidence type="ECO:0000313" key="3">
    <source>
        <dbReference type="Proteomes" id="UP000075901"/>
    </source>
</evidence>
<feature type="compositionally biased region" description="Polar residues" evidence="1">
    <location>
        <begin position="180"/>
        <end position="189"/>
    </location>
</feature>
<name>A0A182S763_9DIPT</name>
<evidence type="ECO:0000313" key="2">
    <source>
        <dbReference type="EnsemblMetazoa" id="AMAM001031-PA"/>
    </source>
</evidence>
<evidence type="ECO:0000256" key="1">
    <source>
        <dbReference type="SAM" id="MobiDB-lite"/>
    </source>
</evidence>
<sequence length="745" mass="83285">MKPITFESIRNLLKTKKKQKDKSNIDQSFKRSDSFKRISIRKSYLERGRKRNAAAVLRGSTKNLVNINEFEDQAKVVKGPEKLKVNGDGDAGQGKDALEVHALEKTGASSSITKRVPSQELSFEEKLESNDASLDEKIRALQEINDRYINENRNLVEKTYEVSKKVEKIKIKKPPRPSKQSFGASQQVQAAPRKTGESEVQSNDLSSRAITSGSQERQVKSIKPPVQDSTGSAGRVKNISHVNINVSSDAIPEEDEAIEGSVRGGKGTDDTADDKSFYSISTFTIESNTLTNGGNNNTNASSKKSFRSSFSTGTSKTATNELPTLVTIRTYCEPNSLMQSTTHVNERYLETSFDNCPEESELGRESKPQVVKVVKDTLAPVPPPSGTNTGERQRSPSRIPRINTQTFKMIRSKSRDGIVIRIPAMDGQEADGVENSGSKSDSGGLKEPEDNLNRQLSNDSALDLIDVDIKVDEKDLRHGLGGSTQNLTSTATDGTLELKNQKNKYRKKAKKAMASKTGTLDVEDANQHTFKSHENFELQRTPKGTDPTATSEPKFIFPNNYFEEENNIFYDQTLYDEAELPSPENSIPYALRIKENPFTKNKEFYSINTGRIWKQLNLGQHHEEDSILSTAGPRLVPPPKVKNESFKSMSSRDSGFSLTLTKPKNLFRRKSKKATLLQRRKPPKLAVSRDGYFKRVMVVQRNSSKRKKSIRKQRVAGKDIFRELYDENWSKLGDDFIAEPPTAET</sequence>
<feature type="region of interest" description="Disordered" evidence="1">
    <location>
        <begin position="624"/>
        <end position="654"/>
    </location>
</feature>
<feature type="region of interest" description="Disordered" evidence="1">
    <location>
        <begin position="168"/>
        <end position="237"/>
    </location>
</feature>
<dbReference type="AlphaFoldDB" id="A0A182S763"/>
<feature type="region of interest" description="Disordered" evidence="1">
    <location>
        <begin position="424"/>
        <end position="457"/>
    </location>
</feature>
<keyword evidence="3" id="KW-1185">Reference proteome</keyword>
<protein>
    <submittedName>
        <fullName evidence="2">Uncharacterized protein</fullName>
    </submittedName>
</protein>
<dbReference type="EnsemblMetazoa" id="AMAM001031-RA">
    <property type="protein sequence ID" value="AMAM001031-PA"/>
    <property type="gene ID" value="AMAM001031"/>
</dbReference>
<accession>A0A182S763</accession>
<feature type="compositionally biased region" description="Low complexity" evidence="1">
    <location>
        <begin position="288"/>
        <end position="315"/>
    </location>
</feature>
<proteinExistence type="predicted"/>
<organism evidence="2 3">
    <name type="scientific">Anopheles maculatus</name>
    <dbReference type="NCBI Taxonomy" id="74869"/>
    <lineage>
        <taxon>Eukaryota</taxon>
        <taxon>Metazoa</taxon>
        <taxon>Ecdysozoa</taxon>
        <taxon>Arthropoda</taxon>
        <taxon>Hexapoda</taxon>
        <taxon>Insecta</taxon>
        <taxon>Pterygota</taxon>
        <taxon>Neoptera</taxon>
        <taxon>Endopterygota</taxon>
        <taxon>Diptera</taxon>
        <taxon>Nematocera</taxon>
        <taxon>Culicoidea</taxon>
        <taxon>Culicidae</taxon>
        <taxon>Anophelinae</taxon>
        <taxon>Anopheles</taxon>
        <taxon>Anopheles maculatus group</taxon>
    </lineage>
</organism>
<feature type="compositionally biased region" description="Polar residues" evidence="1">
    <location>
        <begin position="198"/>
        <end position="216"/>
    </location>
</feature>